<dbReference type="AlphaFoldDB" id="A0A516GCI7"/>
<sequence length="248" mass="25727">MPSRTGAGHLTTALLALGDLVLPVRCGGCDLPRDAWCAACEAELAGAPPAARWWPTPVPHGLPSVWSVLPYQGAVRAALTNWKDNGRRDLAQVLSPVLAEAVLAGLLAHARPGTAATAQGPVVVPVPSGRANVRRRGDRPLQELTRRALRSLPPATRPPLVPALRLTRTVQDQSGLHSGARATNLRGAMAVEQPARKAVQGARCLVVDDVITTGATLAEAARALRAAGALDVVAVTIAATRRRGASSG</sequence>
<keyword evidence="4" id="KW-1185">Reference proteome</keyword>
<evidence type="ECO:0000256" key="1">
    <source>
        <dbReference type="ARBA" id="ARBA00008007"/>
    </source>
</evidence>
<dbReference type="RefSeq" id="WP_143783906.1">
    <property type="nucleotide sequence ID" value="NZ_CP041616.1"/>
</dbReference>
<proteinExistence type="inferred from homology"/>
<dbReference type="InterPro" id="IPR000836">
    <property type="entry name" value="PRTase_dom"/>
</dbReference>
<dbReference type="KEGG" id="orz:FNH13_13580"/>
<gene>
    <name evidence="3" type="ORF">FNH13_13580</name>
</gene>
<dbReference type="PANTHER" id="PTHR47505">
    <property type="entry name" value="DNA UTILIZATION PROTEIN YHGH"/>
    <property type="match status" value="1"/>
</dbReference>
<evidence type="ECO:0000313" key="4">
    <source>
        <dbReference type="Proteomes" id="UP000315395"/>
    </source>
</evidence>
<reference evidence="3 4" key="1">
    <citation type="submission" date="2019-07" db="EMBL/GenBank/DDBJ databases">
        <title>complete genome sequencing of Ornithinimicrobium sp. H23M54.</title>
        <authorList>
            <person name="Bae J.-W."/>
            <person name="Lee S.-Y."/>
        </authorList>
    </citation>
    <scope>NUCLEOTIDE SEQUENCE [LARGE SCALE GENOMIC DNA]</scope>
    <source>
        <strain evidence="3 4">H23M54</strain>
    </source>
</reference>
<dbReference type="CDD" id="cd06223">
    <property type="entry name" value="PRTases_typeI"/>
    <property type="match status" value="1"/>
</dbReference>
<name>A0A516GCI7_9MICO</name>
<dbReference type="InterPro" id="IPR051910">
    <property type="entry name" value="ComF/GntX_DNA_util-trans"/>
</dbReference>
<dbReference type="SUPFAM" id="SSF53271">
    <property type="entry name" value="PRTase-like"/>
    <property type="match status" value="1"/>
</dbReference>
<feature type="domain" description="Phosphoribosyltransferase" evidence="2">
    <location>
        <begin position="191"/>
        <end position="241"/>
    </location>
</feature>
<protein>
    <submittedName>
        <fullName evidence="3">ComF family protein</fullName>
    </submittedName>
</protein>
<dbReference type="Gene3D" id="3.40.50.2020">
    <property type="match status" value="1"/>
</dbReference>
<comment type="similarity">
    <text evidence="1">Belongs to the ComF/GntX family.</text>
</comment>
<organism evidence="3 4">
    <name type="scientific">Ornithinimicrobium ciconiae</name>
    <dbReference type="NCBI Taxonomy" id="2594265"/>
    <lineage>
        <taxon>Bacteria</taxon>
        <taxon>Bacillati</taxon>
        <taxon>Actinomycetota</taxon>
        <taxon>Actinomycetes</taxon>
        <taxon>Micrococcales</taxon>
        <taxon>Ornithinimicrobiaceae</taxon>
        <taxon>Ornithinimicrobium</taxon>
    </lineage>
</organism>
<dbReference type="Proteomes" id="UP000315395">
    <property type="component" value="Chromosome"/>
</dbReference>
<dbReference type="OrthoDB" id="5244859at2"/>
<dbReference type="PANTHER" id="PTHR47505:SF1">
    <property type="entry name" value="DNA UTILIZATION PROTEIN YHGH"/>
    <property type="match status" value="1"/>
</dbReference>
<accession>A0A516GCI7</accession>
<dbReference type="EMBL" id="CP041616">
    <property type="protein sequence ID" value="QDO89231.1"/>
    <property type="molecule type" value="Genomic_DNA"/>
</dbReference>
<dbReference type="InterPro" id="IPR029057">
    <property type="entry name" value="PRTase-like"/>
</dbReference>
<evidence type="ECO:0000313" key="3">
    <source>
        <dbReference type="EMBL" id="QDO89231.1"/>
    </source>
</evidence>
<evidence type="ECO:0000259" key="2">
    <source>
        <dbReference type="Pfam" id="PF00156"/>
    </source>
</evidence>
<dbReference type="Pfam" id="PF00156">
    <property type="entry name" value="Pribosyltran"/>
    <property type="match status" value="1"/>
</dbReference>